<dbReference type="Proteomes" id="UP000184172">
    <property type="component" value="Unassembled WGS sequence"/>
</dbReference>
<feature type="transmembrane region" description="Helical" evidence="1">
    <location>
        <begin position="52"/>
        <end position="68"/>
    </location>
</feature>
<dbReference type="EMBL" id="FQYV01000004">
    <property type="protein sequence ID" value="SHI61166.1"/>
    <property type="molecule type" value="Genomic_DNA"/>
</dbReference>
<dbReference type="AlphaFoldDB" id="A0A1M6CJJ2"/>
<evidence type="ECO:0000256" key="2">
    <source>
        <dbReference type="SAM" id="SignalP"/>
    </source>
</evidence>
<keyword evidence="2" id="KW-0732">Signal</keyword>
<accession>A0A1M6CJJ2</accession>
<keyword evidence="4" id="KW-1185">Reference proteome</keyword>
<sequence length="77" mass="8048">MKTKTNSMTSNKRDTNKKVMLLLTGLLLVGSLTANAQIGLPGGDPNIPDAPIDGFLSIALIAGACIGLRKQIKGLKE</sequence>
<feature type="signal peptide" evidence="2">
    <location>
        <begin position="1"/>
        <end position="36"/>
    </location>
</feature>
<evidence type="ECO:0000313" key="4">
    <source>
        <dbReference type="Proteomes" id="UP000184172"/>
    </source>
</evidence>
<proteinExistence type="predicted"/>
<organism evidence="3 4">
    <name type="scientific">Aequorivita viscosa</name>
    <dbReference type="NCBI Taxonomy" id="797419"/>
    <lineage>
        <taxon>Bacteria</taxon>
        <taxon>Pseudomonadati</taxon>
        <taxon>Bacteroidota</taxon>
        <taxon>Flavobacteriia</taxon>
        <taxon>Flavobacteriales</taxon>
        <taxon>Flavobacteriaceae</taxon>
        <taxon>Aequorivita</taxon>
    </lineage>
</organism>
<keyword evidence="1" id="KW-0812">Transmembrane</keyword>
<keyword evidence="1" id="KW-1133">Transmembrane helix</keyword>
<dbReference type="OrthoDB" id="1454491at2"/>
<feature type="chain" id="PRO_5009916404" description="PEP-CTERM protein-sorting domain-containing protein" evidence="2">
    <location>
        <begin position="37"/>
        <end position="77"/>
    </location>
</feature>
<evidence type="ECO:0000256" key="1">
    <source>
        <dbReference type="SAM" id="Phobius"/>
    </source>
</evidence>
<dbReference type="RefSeq" id="WP_073215125.1">
    <property type="nucleotide sequence ID" value="NZ_FNNS01000005.1"/>
</dbReference>
<name>A0A1M6CJJ2_9FLAO</name>
<protein>
    <recommendedName>
        <fullName evidence="5">PEP-CTERM protein-sorting domain-containing protein</fullName>
    </recommendedName>
</protein>
<reference evidence="4" key="1">
    <citation type="submission" date="2016-11" db="EMBL/GenBank/DDBJ databases">
        <authorList>
            <person name="Varghese N."/>
            <person name="Submissions S."/>
        </authorList>
    </citation>
    <scope>NUCLEOTIDE SEQUENCE [LARGE SCALE GENOMIC DNA]</scope>
    <source>
        <strain evidence="4">DSM 26349</strain>
    </source>
</reference>
<evidence type="ECO:0008006" key="5">
    <source>
        <dbReference type="Google" id="ProtNLM"/>
    </source>
</evidence>
<keyword evidence="1" id="KW-0472">Membrane</keyword>
<evidence type="ECO:0000313" key="3">
    <source>
        <dbReference type="EMBL" id="SHI61166.1"/>
    </source>
</evidence>
<gene>
    <name evidence="3" type="ORF">SAMN04487908_1042</name>
</gene>